<dbReference type="RefSeq" id="WP_127764554.1">
    <property type="nucleotide sequence ID" value="NZ_SADE01000001.1"/>
</dbReference>
<keyword evidence="1 6" id="KW-0489">Methyltransferase</keyword>
<dbReference type="PANTHER" id="PTHR13610">
    <property type="entry name" value="METHYLTRANSFERASE DOMAIN-CONTAINING PROTEIN"/>
    <property type="match status" value="1"/>
</dbReference>
<dbReference type="SUPFAM" id="SSF53335">
    <property type="entry name" value="S-adenosyl-L-methionine-dependent methyltransferases"/>
    <property type="match status" value="1"/>
</dbReference>
<organism evidence="6 7">
    <name type="scientific">Hwanghaeella grinnelliae</name>
    <dbReference type="NCBI Taxonomy" id="2500179"/>
    <lineage>
        <taxon>Bacteria</taxon>
        <taxon>Pseudomonadati</taxon>
        <taxon>Pseudomonadota</taxon>
        <taxon>Alphaproteobacteria</taxon>
        <taxon>Rhodospirillales</taxon>
        <taxon>Rhodospirillaceae</taxon>
        <taxon>Hwanghaeella</taxon>
    </lineage>
</organism>
<dbReference type="InterPro" id="IPR029063">
    <property type="entry name" value="SAM-dependent_MTases_sf"/>
</dbReference>
<keyword evidence="3" id="KW-0949">S-adenosyl-L-methionine</keyword>
<dbReference type="InterPro" id="IPR026170">
    <property type="entry name" value="FAM173A/B"/>
</dbReference>
<keyword evidence="7" id="KW-1185">Reference proteome</keyword>
<evidence type="ECO:0000256" key="3">
    <source>
        <dbReference type="ARBA" id="ARBA00022691"/>
    </source>
</evidence>
<feature type="transmembrane region" description="Helical" evidence="4">
    <location>
        <begin position="25"/>
        <end position="45"/>
    </location>
</feature>
<evidence type="ECO:0000256" key="2">
    <source>
        <dbReference type="ARBA" id="ARBA00022679"/>
    </source>
</evidence>
<name>A0A3S3URY1_9PROT</name>
<feature type="domain" description="Methyltransferase" evidence="5">
    <location>
        <begin position="151"/>
        <end position="239"/>
    </location>
</feature>
<reference evidence="7" key="1">
    <citation type="submission" date="2019-01" db="EMBL/GenBank/DDBJ databases">
        <title>Gri0909 isolated from a small marine red alga.</title>
        <authorList>
            <person name="Kim J."/>
            <person name="Jeong S.E."/>
            <person name="Jeon C.O."/>
        </authorList>
    </citation>
    <scope>NUCLEOTIDE SEQUENCE [LARGE SCALE GENOMIC DNA]</scope>
    <source>
        <strain evidence="7">Gri0909</strain>
    </source>
</reference>
<gene>
    <name evidence="6" type="ORF">EOI86_08020</name>
</gene>
<dbReference type="GO" id="GO:0032259">
    <property type="term" value="P:methylation"/>
    <property type="evidence" value="ECO:0007669"/>
    <property type="project" value="UniProtKB-KW"/>
</dbReference>
<keyword evidence="4" id="KW-0472">Membrane</keyword>
<evidence type="ECO:0000259" key="5">
    <source>
        <dbReference type="Pfam" id="PF13649"/>
    </source>
</evidence>
<evidence type="ECO:0000313" key="7">
    <source>
        <dbReference type="Proteomes" id="UP000287447"/>
    </source>
</evidence>
<comment type="caution">
    <text evidence="6">The sequence shown here is derived from an EMBL/GenBank/DDBJ whole genome shotgun (WGS) entry which is preliminary data.</text>
</comment>
<keyword evidence="4" id="KW-1133">Transmembrane helix</keyword>
<dbReference type="CDD" id="cd02440">
    <property type="entry name" value="AdoMet_MTases"/>
    <property type="match status" value="1"/>
</dbReference>
<dbReference type="EMBL" id="SADE01000001">
    <property type="protein sequence ID" value="RVU39183.1"/>
    <property type="molecule type" value="Genomic_DNA"/>
</dbReference>
<accession>A0A3S3URY1</accession>
<evidence type="ECO:0000256" key="1">
    <source>
        <dbReference type="ARBA" id="ARBA00022603"/>
    </source>
</evidence>
<dbReference type="Proteomes" id="UP000287447">
    <property type="component" value="Unassembled WGS sequence"/>
</dbReference>
<keyword evidence="4" id="KW-0812">Transmembrane</keyword>
<dbReference type="InterPro" id="IPR041698">
    <property type="entry name" value="Methyltransf_25"/>
</dbReference>
<evidence type="ECO:0000313" key="6">
    <source>
        <dbReference type="EMBL" id="RVU39183.1"/>
    </source>
</evidence>
<evidence type="ECO:0000256" key="4">
    <source>
        <dbReference type="SAM" id="Phobius"/>
    </source>
</evidence>
<keyword evidence="2 6" id="KW-0808">Transferase</keyword>
<protein>
    <submittedName>
        <fullName evidence="6">Methyltransferase domain-containing protein</fullName>
    </submittedName>
</protein>
<dbReference type="OrthoDB" id="281208at2"/>
<sequence length="274" mass="29445">METSPSDQQTDQADRPRPFLHGRTVRVLLAALVGIAAGILLLKTGQVPGDQAVPPGWLATAAAAVIAALCAILMGLRGLWPVGAALAPPAAALALLAAVPAWVFPLLILVLAGLFWNVRSERVPLYLTNGTAQKALADVIDDQPGARDGHIIDLGCGFGQTTFTLARRFSDAEVVGVETAPLVFAIAWLRGKLIGLDNVRIVYRNLWAEDLHRYDAVYCFLSSEPMPRLIAKANAEMRPGSILISNTFTDSGDTSDEVVLVGDSRETQLRIWRF</sequence>
<dbReference type="PANTHER" id="PTHR13610:SF9">
    <property type="entry name" value="FI06469P"/>
    <property type="match status" value="1"/>
</dbReference>
<dbReference type="AlphaFoldDB" id="A0A3S3URY1"/>
<feature type="transmembrane region" description="Helical" evidence="4">
    <location>
        <begin position="57"/>
        <end position="80"/>
    </location>
</feature>
<proteinExistence type="predicted"/>
<dbReference type="Gene3D" id="3.40.50.150">
    <property type="entry name" value="Vaccinia Virus protein VP39"/>
    <property type="match status" value="1"/>
</dbReference>
<dbReference type="Pfam" id="PF13649">
    <property type="entry name" value="Methyltransf_25"/>
    <property type="match status" value="1"/>
</dbReference>
<feature type="transmembrane region" description="Helical" evidence="4">
    <location>
        <begin position="92"/>
        <end position="116"/>
    </location>
</feature>
<dbReference type="GO" id="GO:0016279">
    <property type="term" value="F:protein-lysine N-methyltransferase activity"/>
    <property type="evidence" value="ECO:0007669"/>
    <property type="project" value="InterPro"/>
</dbReference>